<comment type="subcellular location">
    <subcellularLocation>
        <location evidence="1">Membrane</location>
        <topology evidence="1">Multi-pass membrane protein</topology>
    </subcellularLocation>
</comment>
<dbReference type="InterPro" id="IPR018365">
    <property type="entry name" value="Cell_cycle_FtsW-rel_CS"/>
</dbReference>
<dbReference type="GO" id="GO:0005886">
    <property type="term" value="C:plasma membrane"/>
    <property type="evidence" value="ECO:0007669"/>
    <property type="project" value="TreeGrafter"/>
</dbReference>
<dbReference type="EMBL" id="CP049887">
    <property type="protein sequence ID" value="QIL49069.1"/>
    <property type="molecule type" value="Genomic_DNA"/>
</dbReference>
<evidence type="ECO:0000313" key="8">
    <source>
        <dbReference type="Proteomes" id="UP000501747"/>
    </source>
</evidence>
<keyword evidence="2 6" id="KW-0812">Transmembrane</keyword>
<evidence type="ECO:0000313" key="7">
    <source>
        <dbReference type="EMBL" id="QIL49069.1"/>
    </source>
</evidence>
<dbReference type="AlphaFoldDB" id="A0A6G8AVS2"/>
<dbReference type="PANTHER" id="PTHR30474">
    <property type="entry name" value="CELL CYCLE PROTEIN"/>
    <property type="match status" value="1"/>
</dbReference>
<feature type="transmembrane region" description="Helical" evidence="6">
    <location>
        <begin position="152"/>
        <end position="169"/>
    </location>
</feature>
<feature type="transmembrane region" description="Helical" evidence="6">
    <location>
        <begin position="78"/>
        <end position="97"/>
    </location>
</feature>
<dbReference type="PANTHER" id="PTHR30474:SF1">
    <property type="entry name" value="PEPTIDOGLYCAN GLYCOSYLTRANSFERASE MRDB"/>
    <property type="match status" value="1"/>
</dbReference>
<feature type="transmembrane region" description="Helical" evidence="6">
    <location>
        <begin position="50"/>
        <end position="71"/>
    </location>
</feature>
<organism evidence="7 8">
    <name type="scientific">Vagococcus hydrophili</name>
    <dbReference type="NCBI Taxonomy" id="2714947"/>
    <lineage>
        <taxon>Bacteria</taxon>
        <taxon>Bacillati</taxon>
        <taxon>Bacillota</taxon>
        <taxon>Bacilli</taxon>
        <taxon>Lactobacillales</taxon>
        <taxon>Enterococcaceae</taxon>
        <taxon>Vagococcus</taxon>
    </lineage>
</organism>
<dbReference type="PROSITE" id="PS00428">
    <property type="entry name" value="FTSW_RODA_SPOVE"/>
    <property type="match status" value="1"/>
</dbReference>
<dbReference type="Pfam" id="PF01098">
    <property type="entry name" value="FTSW_RODA_SPOVE"/>
    <property type="match status" value="1"/>
</dbReference>
<keyword evidence="5 6" id="KW-0472">Membrane</keyword>
<dbReference type="GO" id="GO:0008360">
    <property type="term" value="P:regulation of cell shape"/>
    <property type="evidence" value="ECO:0007669"/>
    <property type="project" value="UniProtKB-KW"/>
</dbReference>
<evidence type="ECO:0000256" key="1">
    <source>
        <dbReference type="ARBA" id="ARBA00004141"/>
    </source>
</evidence>
<evidence type="ECO:0000256" key="2">
    <source>
        <dbReference type="ARBA" id="ARBA00022692"/>
    </source>
</evidence>
<dbReference type="GO" id="GO:0032153">
    <property type="term" value="C:cell division site"/>
    <property type="evidence" value="ECO:0007669"/>
    <property type="project" value="TreeGrafter"/>
</dbReference>
<name>A0A6G8AVS2_9ENTE</name>
<feature type="transmembrane region" description="Helical" evidence="6">
    <location>
        <begin position="175"/>
        <end position="192"/>
    </location>
</feature>
<protein>
    <submittedName>
        <fullName evidence="7">FtsW/RodA/SpoVE family cell cycle protein</fullName>
    </submittedName>
</protein>
<reference evidence="7 8" key="1">
    <citation type="submission" date="2020-03" db="EMBL/GenBank/DDBJ databases">
        <title>Vagococcus sp. nov., isolated from beetles.</title>
        <authorList>
            <person name="Hyun D.-W."/>
            <person name="Bae J.-W."/>
        </authorList>
    </citation>
    <scope>NUCLEOTIDE SEQUENCE [LARGE SCALE GENOMIC DNA]</scope>
    <source>
        <strain evidence="7 8">HDW17B</strain>
    </source>
</reference>
<dbReference type="KEGG" id="vhy:G7082_11515"/>
<feature type="transmembrane region" description="Helical" evidence="6">
    <location>
        <begin position="109"/>
        <end position="131"/>
    </location>
</feature>
<sequence length="387" mass="43795">MLLSQRRSRHIQKQTINYGLFLPIFLMLLLSIWLQYWVATYEDYSAVNQAIKQMAFVLIGLACMFSLKFINKKIIWKLVPWLYLFSLLLMLSLYFFYDATMYDLTNTKRWIDIAGIKFQPSELAKIAYILFISKELIKYDMRTKEKTVKTDLHLIKRLIILSLPLYALMFMQKDFGTSLVFVCVLGALLIAVGIDWKILATLASILAVVGGILIVLVFTEFGNDILASLHFKQYQLNRVKAWRDPFSYADGIAYQQVQGLVAMGSGGLLGKGASGVQVYVPVRESDMIFTFVGEAYGFVGASLVIILYFYLFFQIFYAGLKSNSKFNLYICVGIVFMLVFQTFENIGASIGLLPLTGIPLPFLSQGGTSLVAILIALGLIFEMDVYD</sequence>
<keyword evidence="8" id="KW-1185">Reference proteome</keyword>
<dbReference type="GO" id="GO:0015648">
    <property type="term" value="F:lipid-linked peptidoglycan transporter activity"/>
    <property type="evidence" value="ECO:0007669"/>
    <property type="project" value="TreeGrafter"/>
</dbReference>
<accession>A0A6G8AVS2</accession>
<gene>
    <name evidence="7" type="ORF">G7082_11515</name>
</gene>
<dbReference type="InterPro" id="IPR001182">
    <property type="entry name" value="FtsW/RodA"/>
</dbReference>
<evidence type="ECO:0000256" key="4">
    <source>
        <dbReference type="ARBA" id="ARBA00022989"/>
    </source>
</evidence>
<dbReference type="Proteomes" id="UP000501747">
    <property type="component" value="Chromosome"/>
</dbReference>
<feature type="transmembrane region" description="Helical" evidence="6">
    <location>
        <begin position="363"/>
        <end position="381"/>
    </location>
</feature>
<proteinExistence type="predicted"/>
<evidence type="ECO:0000256" key="3">
    <source>
        <dbReference type="ARBA" id="ARBA00022960"/>
    </source>
</evidence>
<feature type="transmembrane region" description="Helical" evidence="6">
    <location>
        <begin position="199"/>
        <end position="219"/>
    </location>
</feature>
<dbReference type="GO" id="GO:0051301">
    <property type="term" value="P:cell division"/>
    <property type="evidence" value="ECO:0007669"/>
    <property type="project" value="InterPro"/>
</dbReference>
<evidence type="ECO:0000256" key="6">
    <source>
        <dbReference type="SAM" id="Phobius"/>
    </source>
</evidence>
<feature type="transmembrane region" description="Helical" evidence="6">
    <location>
        <begin position="295"/>
        <end position="319"/>
    </location>
</feature>
<keyword evidence="3" id="KW-0133">Cell shape</keyword>
<keyword evidence="4 6" id="KW-1133">Transmembrane helix</keyword>
<feature type="transmembrane region" description="Helical" evidence="6">
    <location>
        <begin position="20"/>
        <end position="38"/>
    </location>
</feature>
<evidence type="ECO:0000256" key="5">
    <source>
        <dbReference type="ARBA" id="ARBA00023136"/>
    </source>
</evidence>
<feature type="transmembrane region" description="Helical" evidence="6">
    <location>
        <begin position="326"/>
        <end position="343"/>
    </location>
</feature>